<reference evidence="10" key="3">
    <citation type="submission" date="2018-04" db="EMBL/GenBank/DDBJ databases">
        <authorList>
            <person name="Sheh A."/>
            <person name="Shen Z."/>
            <person name="Mannion A.J."/>
            <person name="Fox J.G."/>
        </authorList>
    </citation>
    <scope>NUCLEOTIDE SEQUENCE</scope>
    <source>
        <strain evidence="10">MIT 97-6194</strain>
    </source>
</reference>
<keyword evidence="6 7" id="KW-0472">Membrane</keyword>
<feature type="transmembrane region" description="Helical" evidence="7">
    <location>
        <begin position="164"/>
        <end position="190"/>
    </location>
</feature>
<gene>
    <name evidence="9" type="ORF">DCO61_08295</name>
    <name evidence="10" type="ORF">LS64_009755</name>
</gene>
<feature type="transmembrane region" description="Helical" evidence="7">
    <location>
        <begin position="124"/>
        <end position="143"/>
    </location>
</feature>
<evidence type="ECO:0000256" key="6">
    <source>
        <dbReference type="ARBA" id="ARBA00023136"/>
    </source>
</evidence>
<sequence>MLNKKWFWRVNSLVLIVVLLFLWQFFAMKYANTQLLPAPSMVWDTFIEMSQNNLLSSMEVSLQRFAIGFSIGAVLAIFCGFILGMIKNLEILLEPLIQLLRPISPVAWIPLLLLWVGIGEMPCILIIAYAVFFPVLSLCITGVRQVNHDYILMAKNFGASPFRIFFNIILPSTFLHLSSGLKLAASVAWIHLVAGEMLGPQSGLGYIVQNGRNTLETAEVIVGMFLIGILGYIIYTFFVLFERIVTKFLGGKFS</sequence>
<accession>A0A347VLS4</accession>
<dbReference type="OrthoDB" id="5322475at2"/>
<dbReference type="Gene3D" id="1.10.3720.10">
    <property type="entry name" value="MetI-like"/>
    <property type="match status" value="1"/>
</dbReference>
<reference evidence="9 12" key="4">
    <citation type="submission" date="2019-12" db="EMBL/GenBank/DDBJ databases">
        <title>Multi-Generational Helicobacter saguini Isolates.</title>
        <authorList>
            <person name="Mannion A."/>
            <person name="Shen Z."/>
            <person name="Fox J.G."/>
        </authorList>
    </citation>
    <scope>NUCLEOTIDE SEQUENCE [LARGE SCALE GENOMIC DNA]</scope>
    <source>
        <strain evidence="9">16-048</strain>
        <strain evidence="12">16-048 (F4)</strain>
    </source>
</reference>
<feature type="domain" description="ABC transmembrane type-1" evidence="8">
    <location>
        <begin position="54"/>
        <end position="239"/>
    </location>
</feature>
<dbReference type="EMBL" id="QBIU01000001">
    <property type="protein sequence ID" value="MWV69997.1"/>
    <property type="molecule type" value="Genomic_DNA"/>
</dbReference>
<dbReference type="PROSITE" id="PS50928">
    <property type="entry name" value="ABC_TM1"/>
    <property type="match status" value="1"/>
</dbReference>
<dbReference type="SUPFAM" id="SSF161098">
    <property type="entry name" value="MetI-like"/>
    <property type="match status" value="1"/>
</dbReference>
<dbReference type="EMBL" id="JRMP02000018">
    <property type="protein sequence ID" value="TLD92699.1"/>
    <property type="molecule type" value="Genomic_DNA"/>
</dbReference>
<evidence type="ECO:0000256" key="7">
    <source>
        <dbReference type="RuleBase" id="RU363032"/>
    </source>
</evidence>
<dbReference type="Proteomes" id="UP000029714">
    <property type="component" value="Unassembled WGS sequence"/>
</dbReference>
<evidence type="ECO:0000256" key="4">
    <source>
        <dbReference type="ARBA" id="ARBA00022692"/>
    </source>
</evidence>
<dbReference type="GO" id="GO:0055085">
    <property type="term" value="P:transmembrane transport"/>
    <property type="evidence" value="ECO:0007669"/>
    <property type="project" value="InterPro"/>
</dbReference>
<evidence type="ECO:0000259" key="8">
    <source>
        <dbReference type="PROSITE" id="PS50928"/>
    </source>
</evidence>
<dbReference type="PANTHER" id="PTHR30151">
    <property type="entry name" value="ALKANE SULFONATE ABC TRANSPORTER-RELATED, MEMBRANE SUBUNIT"/>
    <property type="match status" value="1"/>
</dbReference>
<dbReference type="InterPro" id="IPR035906">
    <property type="entry name" value="MetI-like_sf"/>
</dbReference>
<evidence type="ECO:0000313" key="9">
    <source>
        <dbReference type="EMBL" id="MWV69997.1"/>
    </source>
</evidence>
<evidence type="ECO:0000256" key="2">
    <source>
        <dbReference type="ARBA" id="ARBA00022448"/>
    </source>
</evidence>
<dbReference type="PANTHER" id="PTHR30151:SF0">
    <property type="entry name" value="ABC TRANSPORTER PERMEASE PROTEIN MJ0413-RELATED"/>
    <property type="match status" value="1"/>
</dbReference>
<keyword evidence="3" id="KW-1003">Cell membrane</keyword>
<keyword evidence="5 7" id="KW-1133">Transmembrane helix</keyword>
<dbReference type="InterPro" id="IPR000515">
    <property type="entry name" value="MetI-like"/>
</dbReference>
<protein>
    <submittedName>
        <fullName evidence="9 10">ABC transporter permease</fullName>
    </submittedName>
</protein>
<feature type="transmembrane region" description="Helical" evidence="7">
    <location>
        <begin position="98"/>
        <end position="118"/>
    </location>
</feature>
<dbReference type="RefSeq" id="WP_118949305.1">
    <property type="nucleotide sequence ID" value="NZ_JRMP02000018.1"/>
</dbReference>
<comment type="subcellular location">
    <subcellularLocation>
        <location evidence="1 7">Cell membrane</location>
        <topology evidence="1 7">Multi-pass membrane protein</topology>
    </subcellularLocation>
</comment>
<keyword evidence="11" id="KW-1185">Reference proteome</keyword>
<proteinExistence type="inferred from homology"/>
<dbReference type="CDD" id="cd06261">
    <property type="entry name" value="TM_PBP2"/>
    <property type="match status" value="1"/>
</dbReference>
<reference evidence="10 11" key="2">
    <citation type="journal article" date="2016" name="Infect. Immun.">
        <title>Helicobacter saguini, a Novel Helicobacter Isolated from Cotton-Top Tamarins with Ulcerative Colitis, Has Proinflammatory Properties and Induces Typhlocolitis and Dysplasia in Gnotobiotic IL-10-/- Mice.</title>
        <authorList>
            <person name="Shen Z."/>
            <person name="Mannion A."/>
            <person name="Whary M.T."/>
            <person name="Muthupalani S."/>
            <person name="Sheh A."/>
            <person name="Feng Y."/>
            <person name="Gong G."/>
            <person name="Vandamme P."/>
            <person name="Holcombe H.R."/>
            <person name="Paster B.J."/>
            <person name="Fox J.G."/>
        </authorList>
    </citation>
    <scope>NUCLEOTIDE SEQUENCE [LARGE SCALE GENOMIC DNA]</scope>
    <source>
        <strain evidence="10 11">MIT 97-6194</strain>
    </source>
</reference>
<dbReference type="Pfam" id="PF00528">
    <property type="entry name" value="BPD_transp_1"/>
    <property type="match status" value="1"/>
</dbReference>
<feature type="transmembrane region" description="Helical" evidence="7">
    <location>
        <begin position="65"/>
        <end position="86"/>
    </location>
</feature>
<dbReference type="GO" id="GO:0005886">
    <property type="term" value="C:plasma membrane"/>
    <property type="evidence" value="ECO:0007669"/>
    <property type="project" value="UniProtKB-SubCell"/>
</dbReference>
<comment type="caution">
    <text evidence="10">The sequence shown here is derived from an EMBL/GenBank/DDBJ whole genome shotgun (WGS) entry which is preliminary data.</text>
</comment>
<keyword evidence="2 7" id="KW-0813">Transport</keyword>
<reference evidence="10 11" key="1">
    <citation type="journal article" date="2014" name="Genome Announc.">
        <title>Draft genome sequences of eight enterohepatic helicobacter species isolated from both laboratory and wild rodents.</title>
        <authorList>
            <person name="Sheh A."/>
            <person name="Shen Z."/>
            <person name="Fox J.G."/>
        </authorList>
    </citation>
    <scope>NUCLEOTIDE SEQUENCE [LARGE SCALE GENOMIC DNA]</scope>
    <source>
        <strain evidence="10 11">MIT 97-6194</strain>
    </source>
</reference>
<evidence type="ECO:0000313" key="11">
    <source>
        <dbReference type="Proteomes" id="UP000029714"/>
    </source>
</evidence>
<comment type="similarity">
    <text evidence="7">Belongs to the binding-protein-dependent transport system permease family.</text>
</comment>
<feature type="transmembrane region" description="Helical" evidence="7">
    <location>
        <begin position="220"/>
        <end position="241"/>
    </location>
</feature>
<organism evidence="10 11">
    <name type="scientific">Helicobacter saguini</name>
    <dbReference type="NCBI Taxonomy" id="1548018"/>
    <lineage>
        <taxon>Bacteria</taxon>
        <taxon>Pseudomonadati</taxon>
        <taxon>Campylobacterota</taxon>
        <taxon>Epsilonproteobacteria</taxon>
        <taxon>Campylobacterales</taxon>
        <taxon>Helicobacteraceae</taxon>
        <taxon>Helicobacter</taxon>
    </lineage>
</organism>
<evidence type="ECO:0000256" key="1">
    <source>
        <dbReference type="ARBA" id="ARBA00004651"/>
    </source>
</evidence>
<evidence type="ECO:0000256" key="3">
    <source>
        <dbReference type="ARBA" id="ARBA00022475"/>
    </source>
</evidence>
<keyword evidence="4 7" id="KW-0812">Transmembrane</keyword>
<evidence type="ECO:0000256" key="5">
    <source>
        <dbReference type="ARBA" id="ARBA00022989"/>
    </source>
</evidence>
<dbReference type="AlphaFoldDB" id="A0A347VLS4"/>
<dbReference type="Proteomes" id="UP000477070">
    <property type="component" value="Unassembled WGS sequence"/>
</dbReference>
<evidence type="ECO:0000313" key="10">
    <source>
        <dbReference type="EMBL" id="TLD92699.1"/>
    </source>
</evidence>
<name>A0A347VLS4_9HELI</name>
<evidence type="ECO:0000313" key="12">
    <source>
        <dbReference type="Proteomes" id="UP000477070"/>
    </source>
</evidence>